<dbReference type="PROSITE" id="PS50088">
    <property type="entry name" value="ANK_REPEAT"/>
    <property type="match status" value="4"/>
</dbReference>
<sequence>YAAHRGRVDILKILLEHGGSASREDSKGRTPLYFAFHRRNTEMIQLLLDAGSDAINPFRSPIRVRKRRLSPLIEAVKRQRVEIVRLLLAAGADPIGLHDSGDCPILVLAAKTGNATIVTMLLERGVEVDHRINFNYNALLAAAKEGHEGVVRALVNAGA</sequence>
<evidence type="ECO:0000313" key="4">
    <source>
        <dbReference type="EMBL" id="OJJ33473.1"/>
    </source>
</evidence>
<dbReference type="AlphaFoldDB" id="A0A1L9RF30"/>
<feature type="non-terminal residue" evidence="4">
    <location>
        <position position="159"/>
    </location>
</feature>
<dbReference type="Proteomes" id="UP000184383">
    <property type="component" value="Unassembled WGS sequence"/>
</dbReference>
<keyword evidence="2 3" id="KW-0040">ANK repeat</keyword>
<keyword evidence="5" id="KW-1185">Reference proteome</keyword>
<organism evidence="4 5">
    <name type="scientific">Aspergillus wentii DTO 134E9</name>
    <dbReference type="NCBI Taxonomy" id="1073089"/>
    <lineage>
        <taxon>Eukaryota</taxon>
        <taxon>Fungi</taxon>
        <taxon>Dikarya</taxon>
        <taxon>Ascomycota</taxon>
        <taxon>Pezizomycotina</taxon>
        <taxon>Eurotiomycetes</taxon>
        <taxon>Eurotiomycetidae</taxon>
        <taxon>Eurotiales</taxon>
        <taxon>Aspergillaceae</taxon>
        <taxon>Aspergillus</taxon>
        <taxon>Aspergillus subgen. Cremei</taxon>
    </lineage>
</organism>
<dbReference type="Pfam" id="PF12796">
    <property type="entry name" value="Ank_2"/>
    <property type="match status" value="1"/>
</dbReference>
<dbReference type="PANTHER" id="PTHR24198:SF165">
    <property type="entry name" value="ANKYRIN REPEAT-CONTAINING PROTEIN-RELATED"/>
    <property type="match status" value="1"/>
</dbReference>
<feature type="non-terminal residue" evidence="4">
    <location>
        <position position="1"/>
    </location>
</feature>
<dbReference type="PANTHER" id="PTHR24198">
    <property type="entry name" value="ANKYRIN REPEAT AND PROTEIN KINASE DOMAIN-CONTAINING PROTEIN"/>
    <property type="match status" value="1"/>
</dbReference>
<dbReference type="SMART" id="SM00248">
    <property type="entry name" value="ANK"/>
    <property type="match status" value="4"/>
</dbReference>
<dbReference type="GeneID" id="63755455"/>
<dbReference type="OrthoDB" id="20872at2759"/>
<evidence type="ECO:0000256" key="1">
    <source>
        <dbReference type="ARBA" id="ARBA00022737"/>
    </source>
</evidence>
<dbReference type="SUPFAM" id="SSF48403">
    <property type="entry name" value="Ankyrin repeat"/>
    <property type="match status" value="1"/>
</dbReference>
<dbReference type="VEuPathDB" id="FungiDB:ASPWEDRAFT_95565"/>
<feature type="repeat" description="ANK" evidence="3">
    <location>
        <begin position="27"/>
        <end position="53"/>
    </location>
</feature>
<name>A0A1L9RF30_ASPWE</name>
<proteinExistence type="predicted"/>
<keyword evidence="1" id="KW-0677">Repeat</keyword>
<feature type="repeat" description="ANK" evidence="3">
    <location>
        <begin position="1"/>
        <end position="26"/>
    </location>
</feature>
<feature type="repeat" description="ANK" evidence="3">
    <location>
        <begin position="134"/>
        <end position="159"/>
    </location>
</feature>
<evidence type="ECO:0000256" key="2">
    <source>
        <dbReference type="ARBA" id="ARBA00023043"/>
    </source>
</evidence>
<evidence type="ECO:0000313" key="5">
    <source>
        <dbReference type="Proteomes" id="UP000184383"/>
    </source>
</evidence>
<accession>A0A1L9RF30</accession>
<dbReference type="InterPro" id="IPR036770">
    <property type="entry name" value="Ankyrin_rpt-contain_sf"/>
</dbReference>
<dbReference type="RefSeq" id="XP_040687150.1">
    <property type="nucleotide sequence ID" value="XM_040839607.1"/>
</dbReference>
<gene>
    <name evidence="4" type="ORF">ASPWEDRAFT_95565</name>
</gene>
<dbReference type="Gene3D" id="1.25.40.20">
    <property type="entry name" value="Ankyrin repeat-containing domain"/>
    <property type="match status" value="2"/>
</dbReference>
<protein>
    <submittedName>
        <fullName evidence="4">Uncharacterized protein</fullName>
    </submittedName>
</protein>
<dbReference type="EMBL" id="KV878214">
    <property type="protein sequence ID" value="OJJ33473.1"/>
    <property type="molecule type" value="Genomic_DNA"/>
</dbReference>
<dbReference type="InterPro" id="IPR002110">
    <property type="entry name" value="Ankyrin_rpt"/>
</dbReference>
<reference evidence="5" key="1">
    <citation type="journal article" date="2017" name="Genome Biol.">
        <title>Comparative genomics reveals high biological diversity and specific adaptations in the industrially and medically important fungal genus Aspergillus.</title>
        <authorList>
            <person name="de Vries R.P."/>
            <person name="Riley R."/>
            <person name="Wiebenga A."/>
            <person name="Aguilar-Osorio G."/>
            <person name="Amillis S."/>
            <person name="Uchima C.A."/>
            <person name="Anderluh G."/>
            <person name="Asadollahi M."/>
            <person name="Askin M."/>
            <person name="Barry K."/>
            <person name="Battaglia E."/>
            <person name="Bayram O."/>
            <person name="Benocci T."/>
            <person name="Braus-Stromeyer S.A."/>
            <person name="Caldana C."/>
            <person name="Canovas D."/>
            <person name="Cerqueira G.C."/>
            <person name="Chen F."/>
            <person name="Chen W."/>
            <person name="Choi C."/>
            <person name="Clum A."/>
            <person name="Dos Santos R.A."/>
            <person name="Damasio A.R."/>
            <person name="Diallinas G."/>
            <person name="Emri T."/>
            <person name="Fekete E."/>
            <person name="Flipphi M."/>
            <person name="Freyberg S."/>
            <person name="Gallo A."/>
            <person name="Gournas C."/>
            <person name="Habgood R."/>
            <person name="Hainaut M."/>
            <person name="Harispe M.L."/>
            <person name="Henrissat B."/>
            <person name="Hilden K.S."/>
            <person name="Hope R."/>
            <person name="Hossain A."/>
            <person name="Karabika E."/>
            <person name="Karaffa L."/>
            <person name="Karanyi Z."/>
            <person name="Krasevec N."/>
            <person name="Kuo A."/>
            <person name="Kusch H."/>
            <person name="LaButti K."/>
            <person name="Lagendijk E.L."/>
            <person name="Lapidus A."/>
            <person name="Levasseur A."/>
            <person name="Lindquist E."/>
            <person name="Lipzen A."/>
            <person name="Logrieco A.F."/>
            <person name="MacCabe A."/>
            <person name="Maekelae M.R."/>
            <person name="Malavazi I."/>
            <person name="Melin P."/>
            <person name="Meyer V."/>
            <person name="Mielnichuk N."/>
            <person name="Miskei M."/>
            <person name="Molnar A.P."/>
            <person name="Mule G."/>
            <person name="Ngan C.Y."/>
            <person name="Orejas M."/>
            <person name="Orosz E."/>
            <person name="Ouedraogo J.P."/>
            <person name="Overkamp K.M."/>
            <person name="Park H.-S."/>
            <person name="Perrone G."/>
            <person name="Piumi F."/>
            <person name="Punt P.J."/>
            <person name="Ram A.F."/>
            <person name="Ramon A."/>
            <person name="Rauscher S."/>
            <person name="Record E."/>
            <person name="Riano-Pachon D.M."/>
            <person name="Robert V."/>
            <person name="Roehrig J."/>
            <person name="Ruller R."/>
            <person name="Salamov A."/>
            <person name="Salih N.S."/>
            <person name="Samson R.A."/>
            <person name="Sandor E."/>
            <person name="Sanguinetti M."/>
            <person name="Schuetze T."/>
            <person name="Sepcic K."/>
            <person name="Shelest E."/>
            <person name="Sherlock G."/>
            <person name="Sophianopoulou V."/>
            <person name="Squina F.M."/>
            <person name="Sun H."/>
            <person name="Susca A."/>
            <person name="Todd R.B."/>
            <person name="Tsang A."/>
            <person name="Unkles S.E."/>
            <person name="van de Wiele N."/>
            <person name="van Rossen-Uffink D."/>
            <person name="Oliveira J.V."/>
            <person name="Vesth T.C."/>
            <person name="Visser J."/>
            <person name="Yu J.-H."/>
            <person name="Zhou M."/>
            <person name="Andersen M.R."/>
            <person name="Archer D.B."/>
            <person name="Baker S.E."/>
            <person name="Benoit I."/>
            <person name="Brakhage A.A."/>
            <person name="Braus G.H."/>
            <person name="Fischer R."/>
            <person name="Frisvad J.C."/>
            <person name="Goldman G.H."/>
            <person name="Houbraken J."/>
            <person name="Oakley B."/>
            <person name="Pocsi I."/>
            <person name="Scazzocchio C."/>
            <person name="Seiboth B."/>
            <person name="vanKuyk P.A."/>
            <person name="Wortman J."/>
            <person name="Dyer P.S."/>
            <person name="Grigoriev I.V."/>
        </authorList>
    </citation>
    <scope>NUCLEOTIDE SEQUENCE [LARGE SCALE GENOMIC DNA]</scope>
    <source>
        <strain evidence="5">DTO 134E9</strain>
    </source>
</reference>
<evidence type="ECO:0000256" key="3">
    <source>
        <dbReference type="PROSITE-ProRule" id="PRU00023"/>
    </source>
</evidence>
<dbReference type="PROSITE" id="PS50297">
    <property type="entry name" value="ANK_REP_REGION"/>
    <property type="match status" value="3"/>
</dbReference>
<feature type="repeat" description="ANK" evidence="3">
    <location>
        <begin position="67"/>
        <end position="93"/>
    </location>
</feature>
<dbReference type="STRING" id="1073089.A0A1L9RF30"/>